<dbReference type="GO" id="GO:0005789">
    <property type="term" value="C:endoplasmic reticulum membrane"/>
    <property type="evidence" value="ECO:0007669"/>
    <property type="project" value="UniProtKB-SubCell"/>
</dbReference>
<reference evidence="13" key="2">
    <citation type="submission" date="2021-02" db="UniProtKB">
        <authorList>
            <consortium name="EnsemblMetazoa"/>
        </authorList>
    </citation>
    <scope>IDENTIFICATION</scope>
    <source>
        <strain evidence="13">JHB</strain>
    </source>
</reference>
<evidence type="ECO:0000256" key="2">
    <source>
        <dbReference type="ARBA" id="ARBA00006776"/>
    </source>
</evidence>
<dbReference type="HOGENOM" id="CLU_2148288_0_0_1"/>
<evidence type="ECO:0000256" key="3">
    <source>
        <dbReference type="ARBA" id="ARBA00020280"/>
    </source>
</evidence>
<keyword evidence="5" id="KW-0732">Signal</keyword>
<organism>
    <name type="scientific">Culex quinquefasciatus</name>
    <name type="common">Southern house mosquito</name>
    <name type="synonym">Culex pungens</name>
    <dbReference type="NCBI Taxonomy" id="7176"/>
    <lineage>
        <taxon>Eukaryota</taxon>
        <taxon>Metazoa</taxon>
        <taxon>Ecdysozoa</taxon>
        <taxon>Arthropoda</taxon>
        <taxon>Hexapoda</taxon>
        <taxon>Insecta</taxon>
        <taxon>Pterygota</taxon>
        <taxon>Neoptera</taxon>
        <taxon>Endopterygota</taxon>
        <taxon>Diptera</taxon>
        <taxon>Nematocera</taxon>
        <taxon>Culicoidea</taxon>
        <taxon>Culicidae</taxon>
        <taxon>Culicinae</taxon>
        <taxon>Culicini</taxon>
        <taxon>Culex</taxon>
        <taxon>Culex</taxon>
    </lineage>
</organism>
<sequence length="112" mass="12287">MAHAAEDELNAEVVGEDASFELPAFYPIEFLDGFANKGNDDFIMVTGQASFRCRVDLNFSIQYFSAIANNHEINPSHEATISYLFPSELFAGRPFGFNIALNSGCAQETGPK</sequence>
<evidence type="ECO:0000256" key="7">
    <source>
        <dbReference type="ARBA" id="ARBA00022989"/>
    </source>
</evidence>
<comment type="similarity">
    <text evidence="2">Belongs to the TRAP-alpha family.</text>
</comment>
<dbReference type="InterPro" id="IPR005595">
    <property type="entry name" value="TRAP_alpha"/>
</dbReference>
<dbReference type="VEuPathDB" id="VectorBase:CQUJHB009363"/>
<comment type="subunit">
    <text evidence="10">Heterotetramer of TRAP-alpha, TRAP-beta, TRAP-delta and TRAP-gamma. Interacts with palmitoylated calnexin (CALX), the interaction is required for efficient folding of glycosylated proteins.</text>
</comment>
<evidence type="ECO:0000313" key="13">
    <source>
        <dbReference type="EnsemblMetazoa" id="CPIJ013102-PA"/>
    </source>
</evidence>
<evidence type="ECO:0000256" key="10">
    <source>
        <dbReference type="ARBA" id="ARBA00025854"/>
    </source>
</evidence>
<dbReference type="EMBL" id="DS232240">
    <property type="protein sequence ID" value="EDS38169.1"/>
    <property type="molecule type" value="Genomic_DNA"/>
</dbReference>
<evidence type="ECO:0000256" key="11">
    <source>
        <dbReference type="ARBA" id="ARBA00031071"/>
    </source>
</evidence>
<gene>
    <name evidence="13" type="primary">6045902</name>
    <name evidence="12" type="ORF">CpipJ_CPIJ013102</name>
</gene>
<evidence type="ECO:0000313" key="14">
    <source>
        <dbReference type="Proteomes" id="UP000002320"/>
    </source>
</evidence>
<dbReference type="VEuPathDB" id="VectorBase:CPIJ013102"/>
<protein>
    <recommendedName>
        <fullName evidence="3">Translocon-associated protein subunit alpha</fullName>
    </recommendedName>
    <alternativeName>
        <fullName evidence="11">Signal sequence receptor subunit alpha</fullName>
    </alternativeName>
</protein>
<dbReference type="PANTHER" id="PTHR12924:SF0">
    <property type="entry name" value="TRANSLOCON-ASSOCIATED PROTEIN SUBUNIT ALPHA"/>
    <property type="match status" value="1"/>
</dbReference>
<dbReference type="STRING" id="7176.B0X0K8"/>
<evidence type="ECO:0000256" key="8">
    <source>
        <dbReference type="ARBA" id="ARBA00023136"/>
    </source>
</evidence>
<reference evidence="12" key="1">
    <citation type="submission" date="2007-03" db="EMBL/GenBank/DDBJ databases">
        <title>Annotation of Culex pipiens quinquefasciatus.</title>
        <authorList>
            <consortium name="The Broad Institute Genome Sequencing Platform"/>
            <person name="Atkinson P.W."/>
            <person name="Hemingway J."/>
            <person name="Christensen B.M."/>
            <person name="Higgs S."/>
            <person name="Kodira C."/>
            <person name="Hannick L."/>
            <person name="Megy K."/>
            <person name="O'Leary S."/>
            <person name="Pearson M."/>
            <person name="Haas B.J."/>
            <person name="Mauceli E."/>
            <person name="Wortman J.R."/>
            <person name="Lee N.H."/>
            <person name="Guigo R."/>
            <person name="Stanke M."/>
            <person name="Alvarado L."/>
            <person name="Amedeo P."/>
            <person name="Antoine C.H."/>
            <person name="Arensburger P."/>
            <person name="Bidwell S.L."/>
            <person name="Crawford M."/>
            <person name="Camaro F."/>
            <person name="Devon K."/>
            <person name="Engels R."/>
            <person name="Hammond M."/>
            <person name="Howarth C."/>
            <person name="Koehrsen M."/>
            <person name="Lawson D."/>
            <person name="Montgomery P."/>
            <person name="Nene V."/>
            <person name="Nusbaum C."/>
            <person name="Puiu D."/>
            <person name="Romero-Severson J."/>
            <person name="Severson D.W."/>
            <person name="Shumway M."/>
            <person name="Sisk P."/>
            <person name="Stolte C."/>
            <person name="Zeng Q."/>
            <person name="Eisenstadt E."/>
            <person name="Fraser-Liggett C."/>
            <person name="Strausberg R."/>
            <person name="Galagan J."/>
            <person name="Birren B."/>
            <person name="Collins F.H."/>
        </authorList>
    </citation>
    <scope>NUCLEOTIDE SEQUENCE [LARGE SCALE GENOMIC DNA]</scope>
    <source>
        <strain evidence="12">JHB</strain>
    </source>
</reference>
<evidence type="ECO:0000313" key="12">
    <source>
        <dbReference type="EMBL" id="EDS38169.1"/>
    </source>
</evidence>
<comment type="subcellular location">
    <subcellularLocation>
        <location evidence="1">Endoplasmic reticulum membrane</location>
        <topology evidence="1">Single-pass type I membrane protein</topology>
    </subcellularLocation>
</comment>
<evidence type="ECO:0000256" key="9">
    <source>
        <dbReference type="ARBA" id="ARBA00025620"/>
    </source>
</evidence>
<keyword evidence="8" id="KW-0472">Membrane</keyword>
<evidence type="ECO:0000256" key="1">
    <source>
        <dbReference type="ARBA" id="ARBA00004115"/>
    </source>
</evidence>
<keyword evidence="6" id="KW-0256">Endoplasmic reticulum</keyword>
<dbReference type="Proteomes" id="UP000002320">
    <property type="component" value="Unassembled WGS sequence"/>
</dbReference>
<dbReference type="OrthoDB" id="1926781at2759"/>
<proteinExistence type="inferred from homology"/>
<evidence type="ECO:0000256" key="5">
    <source>
        <dbReference type="ARBA" id="ARBA00022729"/>
    </source>
</evidence>
<comment type="function">
    <text evidence="9">TRAP proteins are part of a complex whose function is to bind calcium to the ER membrane and thereby regulate the retention of ER resident proteins. May be involved in the recycling of the translocation apparatus after completion of the translocation process or may function as a membrane-bound chaperone facilitating folding of translocated proteins.</text>
</comment>
<dbReference type="PANTHER" id="PTHR12924">
    <property type="entry name" value="TRANSLOCON-ASSOCIATED PROTEIN, ALPHA SUBUNIT"/>
    <property type="match status" value="1"/>
</dbReference>
<keyword evidence="7" id="KW-1133">Transmembrane helix</keyword>
<dbReference type="KEGG" id="cqu:CpipJ_CPIJ013102"/>
<name>B0X0K8_CULQU</name>
<accession>B0X0K8</accession>
<dbReference type="AlphaFoldDB" id="B0X0K8"/>
<evidence type="ECO:0000256" key="4">
    <source>
        <dbReference type="ARBA" id="ARBA00022692"/>
    </source>
</evidence>
<dbReference type="EnsemblMetazoa" id="CPIJ013102-RA">
    <property type="protein sequence ID" value="CPIJ013102-PA"/>
    <property type="gene ID" value="CPIJ013102"/>
</dbReference>
<dbReference type="InParanoid" id="B0X0K8"/>
<evidence type="ECO:0000256" key="6">
    <source>
        <dbReference type="ARBA" id="ARBA00022824"/>
    </source>
</evidence>
<dbReference type="Pfam" id="PF03896">
    <property type="entry name" value="TRAP_alpha"/>
    <property type="match status" value="1"/>
</dbReference>
<keyword evidence="4" id="KW-0812">Transmembrane</keyword>
<dbReference type="eggNOG" id="KOG1631">
    <property type="taxonomic scope" value="Eukaryota"/>
</dbReference>
<keyword evidence="14" id="KW-1185">Reference proteome</keyword>